<name>W0LHX3_9GAMM</name>
<keyword evidence="2" id="KW-0966">Cell projection</keyword>
<feature type="chain" id="PRO_5004792094" evidence="1">
    <location>
        <begin position="19"/>
        <end position="135"/>
    </location>
</feature>
<dbReference type="OrthoDB" id="6521367at2"/>
<organism evidence="2 3">
    <name type="scientific">Chania multitudinisentens RB-25</name>
    <dbReference type="NCBI Taxonomy" id="1441930"/>
    <lineage>
        <taxon>Bacteria</taxon>
        <taxon>Pseudomonadati</taxon>
        <taxon>Pseudomonadota</taxon>
        <taxon>Gammaproteobacteria</taxon>
        <taxon>Enterobacterales</taxon>
        <taxon>Yersiniaceae</taxon>
        <taxon>Chania</taxon>
    </lineage>
</organism>
<reference evidence="2 3" key="2">
    <citation type="submission" date="2015-03" db="EMBL/GenBank/DDBJ databases">
        <authorList>
            <person name="Chan K.-G."/>
        </authorList>
    </citation>
    <scope>NUCLEOTIDE SEQUENCE [LARGE SCALE GENOMIC DNA]</scope>
    <source>
        <strain evidence="2 3">RB-25</strain>
    </source>
</reference>
<dbReference type="EMBL" id="CP007044">
    <property type="protein sequence ID" value="AHG22039.1"/>
    <property type="molecule type" value="Genomic_DNA"/>
</dbReference>
<sequence length="135" mass="14746">MKTVLSLFLLLMPLAAQAVSGSWMASNDGVELRYGQTRAESPVLHPVGIYPNTQVRIRSISWRYQLMSAEPAGLRVQLCTAARCISLAGGSGYSDALEGEPADGEFRFVYYVQAHGALNPPLRVISNQLIVNYES</sequence>
<accession>W0LHX3</accession>
<dbReference type="RefSeq" id="WP_024911989.1">
    <property type="nucleotide sequence ID" value="NZ_CP007044.2"/>
</dbReference>
<dbReference type="Proteomes" id="UP000019030">
    <property type="component" value="Chromosome"/>
</dbReference>
<keyword evidence="2" id="KW-0282">Flagellum</keyword>
<evidence type="ECO:0000313" key="2">
    <source>
        <dbReference type="EMBL" id="AHG22039.1"/>
    </source>
</evidence>
<evidence type="ECO:0000256" key="1">
    <source>
        <dbReference type="SAM" id="SignalP"/>
    </source>
</evidence>
<dbReference type="Pfam" id="PF06366">
    <property type="entry name" value="FlhE"/>
    <property type="match status" value="1"/>
</dbReference>
<reference evidence="2 3" key="1">
    <citation type="submission" date="2014-01" db="EMBL/GenBank/DDBJ databases">
        <title>Isolation of Serratia multitudinisentens RB-25 from Ex-Landfill site.</title>
        <authorList>
            <person name="Robson E.H.J."/>
        </authorList>
    </citation>
    <scope>NUCLEOTIDE SEQUENCE [LARGE SCALE GENOMIC DNA]</scope>
    <source>
        <strain evidence="2 3">RB-25</strain>
    </source>
</reference>
<gene>
    <name evidence="2" type="ORF">Z042_22265</name>
</gene>
<dbReference type="eggNOG" id="ENOG502ZRXW">
    <property type="taxonomic scope" value="Bacteria"/>
</dbReference>
<keyword evidence="2" id="KW-0969">Cilium</keyword>
<dbReference type="KEGG" id="sfo:Z042_22265"/>
<dbReference type="InterPro" id="IPR009420">
    <property type="entry name" value="FlhE"/>
</dbReference>
<dbReference type="PATRIC" id="fig|1441930.4.peg.4398"/>
<feature type="signal peptide" evidence="1">
    <location>
        <begin position="1"/>
        <end position="18"/>
    </location>
</feature>
<dbReference type="STRING" id="1441930.Z042_22265"/>
<proteinExistence type="predicted"/>
<dbReference type="AlphaFoldDB" id="W0LHX3"/>
<dbReference type="HOGENOM" id="CLU_140250_0_0_6"/>
<evidence type="ECO:0000313" key="3">
    <source>
        <dbReference type="Proteomes" id="UP000019030"/>
    </source>
</evidence>
<protein>
    <submittedName>
        <fullName evidence="2">Flagellar protein flhE</fullName>
    </submittedName>
</protein>
<keyword evidence="1" id="KW-0732">Signal</keyword>
<keyword evidence="3" id="KW-1185">Reference proteome</keyword>